<dbReference type="Pfam" id="PF07478">
    <property type="entry name" value="Dala_Dala_lig_C"/>
    <property type="match status" value="2"/>
</dbReference>
<accession>A0A058Z9D9</accession>
<feature type="region of interest" description="Disordered" evidence="4">
    <location>
        <begin position="563"/>
        <end position="595"/>
    </location>
</feature>
<dbReference type="InterPro" id="IPR011095">
    <property type="entry name" value="Dala_Dala_lig_C"/>
</dbReference>
<comment type="similarity">
    <text evidence="1">Belongs to the D-alanine--D-alanine ligase family.</text>
</comment>
<dbReference type="GO" id="GO:0046872">
    <property type="term" value="F:metal ion binding"/>
    <property type="evidence" value="ECO:0007669"/>
    <property type="project" value="InterPro"/>
</dbReference>
<sequence>MPSPEPPINVAVLQSSYGASDSVFKDWDTYDCTPRHYFDALPVGHPAHGRYRFTNVWLDKSTSVIRTLELLNGVSASGAEAPGPAGPGACPLAPGDQPTAPNTATSPSSSASAQTSAATASVTGPFDFYVNLTDGAWDEDRAGVEVCEALQRFRAPYTGADPRFFSMTKEAQKLRLNEAGLVTAPYVFCYTEADLQAADRGLDYPLILKHYNSGGSIGMTVDSRVETRDQLLAEGRRFLREFGGVLVEEFIAGREFTVLVSEGGCSGLGCQGADGDPAVFCGAVACPGEAASRCQCDQDTRSGCTPGTSASAAAMLDEPAACRCGRDRDPLPHAYQPVECSFAPDVTFKYFDIKWIAYEGMEWTPVVEEPLAGRLREQAVRAFRALGGTGYGRVDVRLCQRTGDLVFLEINQNCGLFYERALWGSADYILHFDSPEHGVARFFERIRRAAFRRARRSIATFHVRTCPAPVGGPVTRRKPVGCFASVALRPGDCVAYNEACPMVVSSPGGSGLLQADASPPLLIPEPVLSGDRAIALRGAPTPGAQVTFSFWPGVNGPAPVGAGPQENHQANPQVFRSPAGAGAPANARFGQPAKHDGTLRDPFSVFALRDILPGEEIVLDYDSFLGLSPGGNQC</sequence>
<evidence type="ECO:0000256" key="2">
    <source>
        <dbReference type="ARBA" id="ARBA00022598"/>
    </source>
</evidence>
<evidence type="ECO:0000256" key="4">
    <source>
        <dbReference type="SAM" id="MobiDB-lite"/>
    </source>
</evidence>
<feature type="domain" description="ATP-grasp" evidence="5">
    <location>
        <begin position="173"/>
        <end position="443"/>
    </location>
</feature>
<dbReference type="Gene3D" id="3.30.470.20">
    <property type="entry name" value="ATP-grasp fold, B domain"/>
    <property type="match status" value="2"/>
</dbReference>
<dbReference type="GO" id="GO:0005524">
    <property type="term" value="F:ATP binding"/>
    <property type="evidence" value="ECO:0007669"/>
    <property type="project" value="UniProtKB-UniRule"/>
</dbReference>
<keyword evidence="3" id="KW-0067">ATP-binding</keyword>
<feature type="region of interest" description="Disordered" evidence="4">
    <location>
        <begin position="77"/>
        <end position="116"/>
    </location>
</feature>
<feature type="compositionally biased region" description="Low complexity" evidence="4">
    <location>
        <begin position="78"/>
        <end position="116"/>
    </location>
</feature>
<dbReference type="GO" id="GO:0008716">
    <property type="term" value="F:D-alanine-D-alanine ligase activity"/>
    <property type="evidence" value="ECO:0007669"/>
    <property type="project" value="InterPro"/>
</dbReference>
<keyword evidence="2" id="KW-0436">Ligase</keyword>
<reference evidence="6" key="1">
    <citation type="submission" date="2013-04" db="EMBL/GenBank/DDBJ databases">
        <title>The Genome Sequence of Fonticula alba ATCC 38817.</title>
        <authorList>
            <consortium name="The Broad Institute Genomics Platform"/>
            <person name="Russ C."/>
            <person name="Cuomo C."/>
            <person name="Burger G."/>
            <person name="Gray M.W."/>
            <person name="Holland P.W.H."/>
            <person name="King N."/>
            <person name="Lang F.B.F."/>
            <person name="Roger A.J."/>
            <person name="Ruiz-Trillo I."/>
            <person name="Brown M."/>
            <person name="Walker B."/>
            <person name="Young S."/>
            <person name="Zeng Q."/>
            <person name="Gargeya S."/>
            <person name="Fitzgerald M."/>
            <person name="Haas B."/>
            <person name="Abouelleil A."/>
            <person name="Allen A.W."/>
            <person name="Alvarado L."/>
            <person name="Arachchi H.M."/>
            <person name="Berlin A.M."/>
            <person name="Chapman S.B."/>
            <person name="Gainer-Dewar J."/>
            <person name="Goldberg J."/>
            <person name="Griggs A."/>
            <person name="Gujja S."/>
            <person name="Hansen M."/>
            <person name="Howarth C."/>
            <person name="Imamovic A."/>
            <person name="Ireland A."/>
            <person name="Larimer J."/>
            <person name="McCowan C."/>
            <person name="Murphy C."/>
            <person name="Pearson M."/>
            <person name="Poon T.W."/>
            <person name="Priest M."/>
            <person name="Roberts A."/>
            <person name="Saif S."/>
            <person name="Shea T."/>
            <person name="Sisk P."/>
            <person name="Sykes S."/>
            <person name="Wortman J."/>
            <person name="Nusbaum C."/>
            <person name="Birren B."/>
        </authorList>
    </citation>
    <scope>NUCLEOTIDE SEQUENCE [LARGE SCALE GENOMIC DNA]</scope>
    <source>
        <strain evidence="6">ATCC 38817</strain>
    </source>
</reference>
<proteinExistence type="inferred from homology"/>
<dbReference type="PANTHER" id="PTHR23132:SF23">
    <property type="entry name" value="D-ALANINE--D-ALANINE LIGASE B"/>
    <property type="match status" value="1"/>
</dbReference>
<dbReference type="PROSITE" id="PS50975">
    <property type="entry name" value="ATP_GRASP"/>
    <property type="match status" value="1"/>
</dbReference>
<evidence type="ECO:0000256" key="1">
    <source>
        <dbReference type="ARBA" id="ARBA00010871"/>
    </source>
</evidence>
<evidence type="ECO:0000313" key="7">
    <source>
        <dbReference type="Proteomes" id="UP000030693"/>
    </source>
</evidence>
<keyword evidence="3" id="KW-0547">Nucleotide-binding</keyword>
<organism evidence="6">
    <name type="scientific">Fonticula alba</name>
    <name type="common">Slime mold</name>
    <dbReference type="NCBI Taxonomy" id="691883"/>
    <lineage>
        <taxon>Eukaryota</taxon>
        <taxon>Rotosphaerida</taxon>
        <taxon>Fonticulaceae</taxon>
        <taxon>Fonticula</taxon>
    </lineage>
</organism>
<protein>
    <recommendedName>
        <fullName evidence="5">ATP-grasp domain-containing protein</fullName>
    </recommendedName>
</protein>
<dbReference type="STRING" id="691883.A0A058Z9D9"/>
<dbReference type="SUPFAM" id="SSF56059">
    <property type="entry name" value="Glutathione synthetase ATP-binding domain-like"/>
    <property type="match status" value="1"/>
</dbReference>
<evidence type="ECO:0000256" key="3">
    <source>
        <dbReference type="PROSITE-ProRule" id="PRU00409"/>
    </source>
</evidence>
<dbReference type="OrthoDB" id="2017037at2759"/>
<dbReference type="Proteomes" id="UP000030693">
    <property type="component" value="Unassembled WGS sequence"/>
</dbReference>
<dbReference type="PANTHER" id="PTHR23132">
    <property type="entry name" value="D-ALANINE--D-ALANINE LIGASE"/>
    <property type="match status" value="1"/>
</dbReference>
<evidence type="ECO:0000259" key="5">
    <source>
        <dbReference type="PROSITE" id="PS50975"/>
    </source>
</evidence>
<gene>
    <name evidence="6" type="ORF">H696_02857</name>
</gene>
<keyword evidence="7" id="KW-1185">Reference proteome</keyword>
<dbReference type="eggNOG" id="ENOG502RB81">
    <property type="taxonomic scope" value="Eukaryota"/>
</dbReference>
<name>A0A058Z9D9_FONAL</name>
<dbReference type="GeneID" id="20527582"/>
<evidence type="ECO:0000313" key="6">
    <source>
        <dbReference type="EMBL" id="KCV70508.1"/>
    </source>
</evidence>
<dbReference type="RefSeq" id="XP_009495024.1">
    <property type="nucleotide sequence ID" value="XM_009496749.1"/>
</dbReference>
<dbReference type="AlphaFoldDB" id="A0A058Z9D9"/>
<dbReference type="EMBL" id="KB932204">
    <property type="protein sequence ID" value="KCV70508.1"/>
    <property type="molecule type" value="Genomic_DNA"/>
</dbReference>
<dbReference type="InterPro" id="IPR011761">
    <property type="entry name" value="ATP-grasp"/>
</dbReference>